<evidence type="ECO:0000256" key="2">
    <source>
        <dbReference type="ARBA" id="ARBA00012280"/>
    </source>
</evidence>
<evidence type="ECO:0000259" key="6">
    <source>
        <dbReference type="Pfam" id="PF02779"/>
    </source>
</evidence>
<dbReference type="AlphaFoldDB" id="A0A381YAY1"/>
<dbReference type="Pfam" id="PF16078">
    <property type="entry name" value="2-oxogl_dehyd_N"/>
    <property type="match status" value="1"/>
</dbReference>
<dbReference type="Pfam" id="PF00676">
    <property type="entry name" value="E1_dh"/>
    <property type="match status" value="1"/>
</dbReference>
<dbReference type="GO" id="GO:0006099">
    <property type="term" value="P:tricarboxylic acid cycle"/>
    <property type="evidence" value="ECO:0007669"/>
    <property type="project" value="TreeGrafter"/>
</dbReference>
<comment type="cofactor">
    <cofactor evidence="1">
        <name>thiamine diphosphate</name>
        <dbReference type="ChEBI" id="CHEBI:58937"/>
    </cofactor>
</comment>
<keyword evidence="4" id="KW-0786">Thiamine pyrophosphate</keyword>
<evidence type="ECO:0000313" key="8">
    <source>
        <dbReference type="EMBL" id="SVA74239.1"/>
    </source>
</evidence>
<dbReference type="InterPro" id="IPR032106">
    <property type="entry name" value="2-oxogl_dehyd_N"/>
</dbReference>
<dbReference type="InterPro" id="IPR011603">
    <property type="entry name" value="2oxoglutarate_DH_E1"/>
</dbReference>
<dbReference type="Gene3D" id="1.10.287.1150">
    <property type="entry name" value="TPP helical domain"/>
    <property type="match status" value="1"/>
</dbReference>
<feature type="domain" description="Dehydrogenase E1 component" evidence="5">
    <location>
        <begin position="216"/>
        <end position="531"/>
    </location>
</feature>
<organism evidence="8">
    <name type="scientific">marine metagenome</name>
    <dbReference type="NCBI Taxonomy" id="408172"/>
    <lineage>
        <taxon>unclassified sequences</taxon>
        <taxon>metagenomes</taxon>
        <taxon>ecological metagenomes</taxon>
    </lineage>
</organism>
<gene>
    <name evidence="8" type="ORF">METZ01_LOCUS127093</name>
</gene>
<dbReference type="PANTHER" id="PTHR23152">
    <property type="entry name" value="2-OXOGLUTARATE DEHYDROGENASE"/>
    <property type="match status" value="1"/>
</dbReference>
<proteinExistence type="predicted"/>
<feature type="domain" description="2-oxoglutarate dehydrogenase E1 component N-terminal" evidence="7">
    <location>
        <begin position="3"/>
        <end position="42"/>
    </location>
</feature>
<dbReference type="SUPFAM" id="SSF52518">
    <property type="entry name" value="Thiamin diphosphate-binding fold (THDP-binding)"/>
    <property type="match status" value="2"/>
</dbReference>
<dbReference type="NCBIfam" id="NF006914">
    <property type="entry name" value="PRK09404.1"/>
    <property type="match status" value="1"/>
</dbReference>
<protein>
    <recommendedName>
        <fullName evidence="2">oxoglutarate dehydrogenase (succinyl-transferring)</fullName>
        <ecNumber evidence="2">1.2.4.2</ecNumber>
    </recommendedName>
</protein>
<sequence>MNDAFLNSANAPYIAELFFKFKKNPTSVDSSWKSFFQSLNDDDVAILKDFGGPEWKKRPSKIIDDVSFDKIIRNIPDVETDSFKTSTLDSIRALRLIRAFRVNGHLIANLDPLGITKKDHHPELDYKNYGFTDNDLSREIFIDGSLGLERASLNKIIRILKETYSASIGVEFLHMQQPEQKQWVQERIEEVHNKTNFTNEGKKAIFSRLIESELFEQFLDKKFIGTKRYGIEGGESMIPGIEQIVKQACLAEVENIFIGTAHRGRLTLLSTVLGMPYKSILSKFQGYLNDPNEVLGSGDVKYHLGVSSDREFEGKKIHISLVPNPSHLEAVDPVVIGKVRAKQTQLKDKNNNKVFGLLIHGDAAMAGQGIVAETFAMSQLLGFRTGGTIHFVINNQIGFTTMPQYGRSAPYCTEIAKMVQAPIFHVNGDDPEAVVHVCRLATEFRNKFKEDVVVDMFCYRRSGHNEADEPSFTQPLMYQAIKKHPTTVKIYQKRLLKENTINSDQILKIQKDFKNFLDTELEGAKSYKPNKVDWLEGDWTGLSTASFDARKGITSIKESELLEIGRAIHQIPADFNSHKKIKKLYEDRLTSIEEGKNIDWATAEALAFATLLKEGYGVRLSGQDTGRGTFSQRHAVLYDQINEKRFVPLRHFIKQQGYFEIIDSFLSEYGV</sequence>
<dbReference type="InterPro" id="IPR029061">
    <property type="entry name" value="THDP-binding"/>
</dbReference>
<dbReference type="GO" id="GO:0045252">
    <property type="term" value="C:oxoglutarate dehydrogenase complex"/>
    <property type="evidence" value="ECO:0007669"/>
    <property type="project" value="TreeGrafter"/>
</dbReference>
<reference evidence="8" key="1">
    <citation type="submission" date="2018-05" db="EMBL/GenBank/DDBJ databases">
        <authorList>
            <person name="Lanie J.A."/>
            <person name="Ng W.-L."/>
            <person name="Kazmierczak K.M."/>
            <person name="Andrzejewski T.M."/>
            <person name="Davidsen T.M."/>
            <person name="Wayne K.J."/>
            <person name="Tettelin H."/>
            <person name="Glass J.I."/>
            <person name="Rusch D."/>
            <person name="Podicherti R."/>
            <person name="Tsui H.-C.T."/>
            <person name="Winkler M.E."/>
        </authorList>
    </citation>
    <scope>NUCLEOTIDE SEQUENCE</scope>
</reference>
<dbReference type="InterPro" id="IPR001017">
    <property type="entry name" value="DH_E1"/>
</dbReference>
<evidence type="ECO:0000259" key="5">
    <source>
        <dbReference type="Pfam" id="PF00676"/>
    </source>
</evidence>
<name>A0A381YAY1_9ZZZZ</name>
<dbReference type="InterPro" id="IPR005475">
    <property type="entry name" value="Transketolase-like_Pyr-bd"/>
</dbReference>
<dbReference type="EC" id="1.2.4.2" evidence="2"/>
<feature type="non-terminal residue" evidence="8">
    <location>
        <position position="671"/>
    </location>
</feature>
<dbReference type="EMBL" id="UINC01017808">
    <property type="protein sequence ID" value="SVA74239.1"/>
    <property type="molecule type" value="Genomic_DNA"/>
</dbReference>
<evidence type="ECO:0000256" key="3">
    <source>
        <dbReference type="ARBA" id="ARBA00023002"/>
    </source>
</evidence>
<dbReference type="GO" id="GO:0004591">
    <property type="term" value="F:oxoglutarate dehydrogenase (succinyl-transferring) activity"/>
    <property type="evidence" value="ECO:0007669"/>
    <property type="project" value="UniProtKB-EC"/>
</dbReference>
<dbReference type="PANTHER" id="PTHR23152:SF4">
    <property type="entry name" value="2-OXOADIPATE DEHYDROGENASE COMPLEX COMPONENT E1"/>
    <property type="match status" value="1"/>
</dbReference>
<dbReference type="Gene3D" id="3.40.50.12470">
    <property type="match status" value="1"/>
</dbReference>
<feature type="domain" description="Transketolase-like pyrimidine-binding" evidence="6">
    <location>
        <begin position="597"/>
        <end position="671"/>
    </location>
</feature>
<keyword evidence="3" id="KW-0560">Oxidoreductase</keyword>
<evidence type="ECO:0000256" key="1">
    <source>
        <dbReference type="ARBA" id="ARBA00001964"/>
    </source>
</evidence>
<dbReference type="CDD" id="cd02016">
    <property type="entry name" value="TPP_E1_OGDC_like"/>
    <property type="match status" value="1"/>
</dbReference>
<evidence type="ECO:0000256" key="4">
    <source>
        <dbReference type="ARBA" id="ARBA00023052"/>
    </source>
</evidence>
<evidence type="ECO:0000259" key="7">
    <source>
        <dbReference type="Pfam" id="PF16078"/>
    </source>
</evidence>
<dbReference type="Gene3D" id="3.40.50.970">
    <property type="match status" value="1"/>
</dbReference>
<dbReference type="GO" id="GO:0005829">
    <property type="term" value="C:cytosol"/>
    <property type="evidence" value="ECO:0007669"/>
    <property type="project" value="TreeGrafter"/>
</dbReference>
<dbReference type="Pfam" id="PF02779">
    <property type="entry name" value="Transket_pyr"/>
    <property type="match status" value="1"/>
</dbReference>
<dbReference type="GO" id="GO:0030976">
    <property type="term" value="F:thiamine pyrophosphate binding"/>
    <property type="evidence" value="ECO:0007669"/>
    <property type="project" value="InterPro"/>
</dbReference>
<accession>A0A381YAY1</accession>